<dbReference type="SMART" id="SM00670">
    <property type="entry name" value="PINc"/>
    <property type="match status" value="1"/>
</dbReference>
<dbReference type="CDD" id="cd18727">
    <property type="entry name" value="PIN_Swt1-like"/>
    <property type="match status" value="1"/>
</dbReference>
<dbReference type="Pfam" id="PF13638">
    <property type="entry name" value="PIN_4"/>
    <property type="match status" value="1"/>
</dbReference>
<dbReference type="Gene3D" id="3.40.50.1010">
    <property type="entry name" value="5'-nuclease"/>
    <property type="match status" value="1"/>
</dbReference>
<reference evidence="3 4" key="1">
    <citation type="submission" date="2021-08" db="EMBL/GenBank/DDBJ databases">
        <title>Draft Genome Sequence of Phanerochaete sordida strain YK-624.</title>
        <authorList>
            <person name="Mori T."/>
            <person name="Dohra H."/>
            <person name="Suzuki T."/>
            <person name="Kawagishi H."/>
            <person name="Hirai H."/>
        </authorList>
    </citation>
    <scope>NUCLEOTIDE SEQUENCE [LARGE SCALE GENOMIC DNA]</scope>
    <source>
        <strain evidence="3 4">YK-624</strain>
    </source>
</reference>
<organism evidence="3 4">
    <name type="scientific">Phanerochaete sordida</name>
    <dbReference type="NCBI Taxonomy" id="48140"/>
    <lineage>
        <taxon>Eukaryota</taxon>
        <taxon>Fungi</taxon>
        <taxon>Dikarya</taxon>
        <taxon>Basidiomycota</taxon>
        <taxon>Agaricomycotina</taxon>
        <taxon>Agaricomycetes</taxon>
        <taxon>Polyporales</taxon>
        <taxon>Phanerochaetaceae</taxon>
        <taxon>Phanerochaete</taxon>
    </lineage>
</organism>
<name>A0A9P3FXS2_9APHY</name>
<dbReference type="SUPFAM" id="SSF88723">
    <property type="entry name" value="PIN domain-like"/>
    <property type="match status" value="1"/>
</dbReference>
<comment type="caution">
    <text evidence="3">The sequence shown here is derived from an EMBL/GenBank/DDBJ whole genome shotgun (WGS) entry which is preliminary data.</text>
</comment>
<proteinExistence type="predicted"/>
<feature type="domain" description="PIN" evidence="2">
    <location>
        <begin position="59"/>
        <end position="183"/>
    </location>
</feature>
<feature type="region of interest" description="Disordered" evidence="1">
    <location>
        <begin position="303"/>
        <end position="323"/>
    </location>
</feature>
<dbReference type="GO" id="GO:0004540">
    <property type="term" value="F:RNA nuclease activity"/>
    <property type="evidence" value="ECO:0007669"/>
    <property type="project" value="UniProtKB-ARBA"/>
</dbReference>
<feature type="region of interest" description="Disordered" evidence="1">
    <location>
        <begin position="226"/>
        <end position="271"/>
    </location>
</feature>
<dbReference type="InterPro" id="IPR029060">
    <property type="entry name" value="PIN-like_dom_sf"/>
</dbReference>
<gene>
    <name evidence="3" type="ORF">PsYK624_002450</name>
</gene>
<evidence type="ECO:0000313" key="4">
    <source>
        <dbReference type="Proteomes" id="UP000703269"/>
    </source>
</evidence>
<protein>
    <recommendedName>
        <fullName evidence="2">PIN domain-containing protein</fullName>
    </recommendedName>
</protein>
<evidence type="ECO:0000259" key="2">
    <source>
        <dbReference type="SMART" id="SM00670"/>
    </source>
</evidence>
<keyword evidence="4" id="KW-1185">Reference proteome</keyword>
<sequence>MLATDSQQLRHTAAGASSWQPSTVLHAGSVQLHDDTLARITSAANDVEMLEPANAGPTLYLVLDTNVLIDNLNVVRAFSEDLDRITLPWSMKIIVPYVVLSELDGLKNREGLSWFARTASTFLLQKVKEKKSLKVQARSETAHTKLHEHEQLRSADIAIWDCCLYYKTKGEVVLLSNDTNLRTLCENEQPVIPTVAPGRRLLSSRELAAQLFGANVDVAPFRASEGAPRYRPTRSGATAHLAQTEGPAAADDDGMEVDDDGGAGAGAPPPEDWVPSHALDALHVQIIDHFSVVLGELAQRVRQAAGDDGPPARSPHAPAHRRKDVRAWTAGDCVEYLASKRPLQVSQPPLQTFLLRRNEDRGWRRGQDWPRQAWENCLDALEDIGRQFEDGLVLLSLTELRPHVTDVFHTRLRPTGI</sequence>
<dbReference type="GO" id="GO:0005634">
    <property type="term" value="C:nucleus"/>
    <property type="evidence" value="ECO:0007669"/>
    <property type="project" value="TreeGrafter"/>
</dbReference>
<evidence type="ECO:0000256" key="1">
    <source>
        <dbReference type="SAM" id="MobiDB-lite"/>
    </source>
</evidence>
<dbReference type="Proteomes" id="UP000703269">
    <property type="component" value="Unassembled WGS sequence"/>
</dbReference>
<accession>A0A9P3FXS2</accession>
<evidence type="ECO:0000313" key="3">
    <source>
        <dbReference type="EMBL" id="GJE84169.1"/>
    </source>
</evidence>
<dbReference type="InterPro" id="IPR002716">
    <property type="entry name" value="PIN_dom"/>
</dbReference>
<dbReference type="OrthoDB" id="2017974at2759"/>
<dbReference type="EMBL" id="BPQB01000001">
    <property type="protein sequence ID" value="GJE84169.1"/>
    <property type="molecule type" value="Genomic_DNA"/>
</dbReference>
<dbReference type="PANTHER" id="PTHR16161">
    <property type="entry name" value="TRANSCRIPTIONAL PROTEIN SWT1"/>
    <property type="match status" value="1"/>
</dbReference>
<feature type="compositionally biased region" description="Acidic residues" evidence="1">
    <location>
        <begin position="250"/>
        <end position="261"/>
    </location>
</feature>
<dbReference type="AlphaFoldDB" id="A0A9P3FXS2"/>
<dbReference type="PANTHER" id="PTHR16161:SF0">
    <property type="entry name" value="TRANSCRIPTIONAL PROTEIN SWT1"/>
    <property type="match status" value="1"/>
</dbReference>
<dbReference type="InterPro" id="IPR052626">
    <property type="entry name" value="SWT1_Regulator"/>
</dbReference>